<dbReference type="SMART" id="SM00248">
    <property type="entry name" value="ANK"/>
    <property type="match status" value="3"/>
</dbReference>
<dbReference type="FunFam" id="1.25.40.20:FF:000032">
    <property type="entry name" value="BCL-6 corepressor isoform X1"/>
    <property type="match status" value="1"/>
</dbReference>
<keyword evidence="3" id="KW-0597">Phosphoprotein</keyword>
<feature type="compositionally biased region" description="Basic residues" evidence="9">
    <location>
        <begin position="925"/>
        <end position="935"/>
    </location>
</feature>
<sequence>MDKATDFHSAFSSCLDIQCWSAVYIRCGVCELIGGATGHCRGGSPAAAGVSGLPPLRHDATYQPPGLRFSVTPTRFRSSFFQRATFNSFGHLVASSLTLFWPWSVAHGLRADRRMYLLAYIGADEFKRCGGMERVDPTLMNVADGGTVKREICAPSKTSASMVGNPPQTLPPEFRGDVTLSQQNKTAQAKDCKAMKACLDSSNCNNSPDLSPSQQLNNAATSGPAVAASEKRADRRTELPKLKSEGAGVFPTPPWSSGTKVEPLKPCHSNVAPGKQSHLQTQTVQSVPSGFQCSTVFKPVQPVAFLPSANFSSSLCKISLPPALGEIAALRDAVANQCQKEIQPQSSGVRGTPLMRTYPYPFSVGRTPPAEKNTGISTKLKSNHSAAKNGKSAEQHKSLASVVTSPAIALPLQHPTLTSAAPTCYTLSPTAAICCGSALASITSQNRLLNHVEKGTSTEKTSTSSFKAPPSAAEDHKVSSVELRDVPLDLSAKSKRPKCISEPAVNESKQRDFPNSKRTVAYSSAGQYSVLPNTHRNGSQKSIIRPQNHQVSDPKATWSKGSPQEPIKSIPGTYVGVASPILASTLRGKDGKGTFADEFQSFAKQEFISIIDQGEHLASGGKKPSCLMKGSQHAHSNKHAKNTSLSKNCSSKGANTQIQKSGPGKAAHVNPAWQQLSHLPHQAGKNTQGCPNNKCITMTEGPKLAHHSPPKLEDEKWDRVKSPLSNLASIVKQQAIETSDLNTQSSPLTPKDDALNPSTGSQDSQSKQTSAFKCPPCWSAEKRGGAPPPGDSSQTTKRQEKANHAELAEKNADLGAVERERVGLQTKPTGHSHLFASNASTNGSRKESKLAQVLEGDQKKQNTSAPEQRRCVRRVSPQGKESFPGDGISPTKMEQNHRRAGRPRSTPLPERASRRTASEAETPAHLKRQRCRSKKYQTGEYITDRVKLEDGEHLEELDPLQQHNESPAERHTGRCQSPTAPCTDPPPRRPSFTRSGSVRYHDSEVSPDSADKPSGKRKFKSKHLCDNGDQKISKRSSLGKRGASVALEDDRDVKRTSSPPPAPKSLQSPPSGKKGSSGRSSNADSPPKKPIPPEVRRLIVNKNAGETLLQRAARLGYQDVVLYCLEKDVSEVNRRDNAGYTALHEASSRGWTQIVQMLLKHGADVNCSAQDGTRPLHDAVASDNLPIVWLLLNHGADPTLATYSGQTPVKLAQSPTMKTFLTEYFTDLEGRKEQDPSLHWDFYSSSLFETDQEACWDFLLSDESQEMEEKDTGKPEDTDKDCLVFEFSSEPLLPCYHIQVSLTQGFCNWFLLTDVLKRLKMSARIFRARYPHLEVVSLLRTELWEQVLVSQVSTALGSPHKEKKEENDEEEEEEQELIELVRCVPELQRLLGSSIH</sequence>
<evidence type="ECO:0000256" key="7">
    <source>
        <dbReference type="ARBA" id="ARBA00034703"/>
    </source>
</evidence>
<feature type="compositionally biased region" description="Basic and acidic residues" evidence="9">
    <location>
        <begin position="797"/>
        <end position="822"/>
    </location>
</feature>
<dbReference type="InterPro" id="IPR047144">
    <property type="entry name" value="BCOR-like"/>
</dbReference>
<dbReference type="InterPro" id="IPR038227">
    <property type="entry name" value="PUFD_som_sf"/>
</dbReference>
<feature type="compositionally biased region" description="Basic and acidic residues" evidence="9">
    <location>
        <begin position="999"/>
        <end position="1014"/>
    </location>
</feature>
<feature type="compositionally biased region" description="Polar residues" evidence="9">
    <location>
        <begin position="642"/>
        <end position="660"/>
    </location>
</feature>
<dbReference type="PANTHER" id="PTHR24117">
    <property type="entry name" value="AGAP007537-PB"/>
    <property type="match status" value="1"/>
</dbReference>
<evidence type="ECO:0000256" key="4">
    <source>
        <dbReference type="ARBA" id="ARBA00022737"/>
    </source>
</evidence>
<keyword evidence="2" id="KW-1017">Isopeptide bond</keyword>
<name>Q4RP37_TETNG</name>
<dbReference type="KEGG" id="tng:GSTEN00031293G001"/>
<comment type="similarity">
    <text evidence="7">Belongs to the BCOR family.</text>
</comment>
<gene>
    <name evidence="11" type="ORF">GSTENG00031293001</name>
</gene>
<feature type="region of interest" description="Disordered" evidence="9">
    <location>
        <begin position="454"/>
        <end position="480"/>
    </location>
</feature>
<dbReference type="Pfam" id="PF12796">
    <property type="entry name" value="Ank_2"/>
    <property type="match status" value="1"/>
</dbReference>
<dbReference type="GO" id="GO:0005634">
    <property type="term" value="C:nucleus"/>
    <property type="evidence" value="ECO:0007669"/>
    <property type="project" value="UniProtKB-SubCell"/>
</dbReference>
<dbReference type="PROSITE" id="PS50088">
    <property type="entry name" value="ANK_REPEAT"/>
    <property type="match status" value="2"/>
</dbReference>
<keyword evidence="6" id="KW-0539">Nucleus</keyword>
<feature type="region of interest" description="Disordered" evidence="9">
    <location>
        <begin position="619"/>
        <end position="669"/>
    </location>
</feature>
<keyword evidence="8" id="KW-0040">ANK repeat</keyword>
<keyword evidence="5" id="KW-0832">Ubl conjugation</keyword>
<feature type="compositionally biased region" description="Basic and acidic residues" evidence="9">
    <location>
        <begin position="911"/>
        <end position="924"/>
    </location>
</feature>
<feature type="compositionally biased region" description="Polar residues" evidence="9">
    <location>
        <begin position="756"/>
        <end position="771"/>
    </location>
</feature>
<feature type="compositionally biased region" description="Polar residues" evidence="9">
    <location>
        <begin position="738"/>
        <end position="748"/>
    </location>
</feature>
<feature type="compositionally biased region" description="Polar residues" evidence="9">
    <location>
        <begin position="206"/>
        <end position="221"/>
    </location>
</feature>
<feature type="region of interest" description="Disordered" evidence="9">
    <location>
        <begin position="738"/>
        <end position="1095"/>
    </location>
</feature>
<reference evidence="11" key="1">
    <citation type="journal article" date="2004" name="Nature">
        <title>Genome duplication in the teleost fish Tetraodon nigroviridis reveals the early vertebrate proto-karyotype.</title>
        <authorList>
            <person name="Jaillon O."/>
            <person name="Aury J.-M."/>
            <person name="Brunet F."/>
            <person name="Petit J.-L."/>
            <person name="Stange-Thomann N."/>
            <person name="Mauceli E."/>
            <person name="Bouneau L."/>
            <person name="Fischer C."/>
            <person name="Ozouf-Costaz C."/>
            <person name="Bernot A."/>
            <person name="Nicaud S."/>
            <person name="Jaffe D."/>
            <person name="Fisher S."/>
            <person name="Lutfalla G."/>
            <person name="Dossat C."/>
            <person name="Segurens B."/>
            <person name="Dasilva C."/>
            <person name="Salanoubat M."/>
            <person name="Levy M."/>
            <person name="Boudet N."/>
            <person name="Castellano S."/>
            <person name="Anthouard V."/>
            <person name="Jubin C."/>
            <person name="Castelli V."/>
            <person name="Katinka M."/>
            <person name="Vacherie B."/>
            <person name="Biemont C."/>
            <person name="Skalli Z."/>
            <person name="Cattolico L."/>
            <person name="Poulain J."/>
            <person name="De Berardinis V."/>
            <person name="Cruaud C."/>
            <person name="Duprat S."/>
            <person name="Brottier P."/>
            <person name="Coutanceau J.-P."/>
            <person name="Gouzy J."/>
            <person name="Parra G."/>
            <person name="Lardier G."/>
            <person name="Chapple C."/>
            <person name="McKernan K.J."/>
            <person name="McEwan P."/>
            <person name="Bosak S."/>
            <person name="Kellis M."/>
            <person name="Volff J.-N."/>
            <person name="Guigo R."/>
            <person name="Zody M.C."/>
            <person name="Mesirov J."/>
            <person name="Lindblad-Toh K."/>
            <person name="Birren B."/>
            <person name="Nusbaum C."/>
            <person name="Kahn D."/>
            <person name="Robinson-Rechavi M."/>
            <person name="Laudet V."/>
            <person name="Schachter V."/>
            <person name="Quetier F."/>
            <person name="Saurin W."/>
            <person name="Scarpelli C."/>
            <person name="Wincker P."/>
            <person name="Lander E.S."/>
            <person name="Weissenbach J."/>
            <person name="Roest Crollius H."/>
        </authorList>
    </citation>
    <scope>NUCLEOTIDE SEQUENCE [LARGE SCALE GENOMIC DNA]</scope>
</reference>
<dbReference type="GO" id="GO:0003714">
    <property type="term" value="F:transcription corepressor activity"/>
    <property type="evidence" value="ECO:0007669"/>
    <property type="project" value="TreeGrafter"/>
</dbReference>
<dbReference type="OrthoDB" id="3666223at2759"/>
<protein>
    <submittedName>
        <fullName evidence="11">(spotted green pufferfish) hypothetical protein</fullName>
    </submittedName>
</protein>
<evidence type="ECO:0000313" key="11">
    <source>
        <dbReference type="EMBL" id="CAG09845.1"/>
    </source>
</evidence>
<evidence type="ECO:0000256" key="2">
    <source>
        <dbReference type="ARBA" id="ARBA00022499"/>
    </source>
</evidence>
<feature type="compositionally biased region" description="Basic and acidic residues" evidence="9">
    <location>
        <begin position="229"/>
        <end position="244"/>
    </location>
</feature>
<comment type="caution">
    <text evidence="11">The sequence shown here is derived from an EMBL/GenBank/DDBJ whole genome shotgun (WGS) entry which is preliminary data.</text>
</comment>
<evidence type="ECO:0000256" key="3">
    <source>
        <dbReference type="ARBA" id="ARBA00022553"/>
    </source>
</evidence>
<feature type="compositionally biased region" description="Basic and acidic residues" evidence="9">
    <location>
        <begin position="942"/>
        <end position="956"/>
    </location>
</feature>
<dbReference type="PANTHER" id="PTHR24117:SF6">
    <property type="entry name" value="BCL-6 COREPRESSOR-LIKE PROTEIN 1"/>
    <property type="match status" value="1"/>
</dbReference>
<feature type="compositionally biased region" description="Basic and acidic residues" evidence="9">
    <location>
        <begin position="1023"/>
        <end position="1032"/>
    </location>
</feature>
<evidence type="ECO:0000256" key="5">
    <source>
        <dbReference type="ARBA" id="ARBA00022843"/>
    </source>
</evidence>
<feature type="compositionally biased region" description="Low complexity" evidence="9">
    <location>
        <begin position="1064"/>
        <end position="1081"/>
    </location>
</feature>
<feature type="region of interest" description="Disordered" evidence="9">
    <location>
        <begin position="206"/>
        <end position="260"/>
    </location>
</feature>
<dbReference type="Gene3D" id="1.25.40.20">
    <property type="entry name" value="Ankyrin repeat-containing domain"/>
    <property type="match status" value="1"/>
</dbReference>
<dbReference type="InterPro" id="IPR032365">
    <property type="entry name" value="PUFD"/>
</dbReference>
<feature type="compositionally biased region" description="Polar residues" evidence="9">
    <location>
        <begin position="374"/>
        <end position="386"/>
    </location>
</feature>
<dbReference type="SUPFAM" id="SSF48403">
    <property type="entry name" value="Ankyrin repeat"/>
    <property type="match status" value="1"/>
</dbReference>
<proteinExistence type="inferred from homology"/>
<evidence type="ECO:0000256" key="1">
    <source>
        <dbReference type="ARBA" id="ARBA00004123"/>
    </source>
</evidence>
<feature type="repeat" description="ANK" evidence="8">
    <location>
        <begin position="1138"/>
        <end position="1170"/>
    </location>
</feature>
<dbReference type="Gene3D" id="3.10.260.40">
    <property type="entry name" value="BCL-6 corepressor, PCGF1 binding domain"/>
    <property type="match status" value="1"/>
</dbReference>
<feature type="region of interest" description="Disordered" evidence="9">
    <location>
        <begin position="361"/>
        <end position="398"/>
    </location>
</feature>
<evidence type="ECO:0000259" key="10">
    <source>
        <dbReference type="Pfam" id="PF16553"/>
    </source>
</evidence>
<dbReference type="Pfam" id="PF16553">
    <property type="entry name" value="PUFD"/>
    <property type="match status" value="1"/>
</dbReference>
<feature type="repeat" description="ANK" evidence="8">
    <location>
        <begin position="1171"/>
        <end position="1203"/>
    </location>
</feature>
<comment type="subcellular location">
    <subcellularLocation>
        <location evidence="1">Nucleus</location>
    </subcellularLocation>
</comment>
<dbReference type="EMBL" id="CAAE01015008">
    <property type="protein sequence ID" value="CAG09845.1"/>
    <property type="molecule type" value="Genomic_DNA"/>
</dbReference>
<feature type="region of interest" description="Disordered" evidence="9">
    <location>
        <begin position="547"/>
        <end position="571"/>
    </location>
</feature>
<evidence type="ECO:0000256" key="9">
    <source>
        <dbReference type="SAM" id="MobiDB-lite"/>
    </source>
</evidence>
<dbReference type="InterPro" id="IPR036770">
    <property type="entry name" value="Ankyrin_rpt-contain_sf"/>
</dbReference>
<dbReference type="GO" id="GO:0000122">
    <property type="term" value="P:negative regulation of transcription by RNA polymerase II"/>
    <property type="evidence" value="ECO:0007669"/>
    <property type="project" value="TreeGrafter"/>
</dbReference>
<dbReference type="PRINTS" id="PR01415">
    <property type="entry name" value="ANKYRIN"/>
</dbReference>
<reference evidence="11" key="2">
    <citation type="submission" date="2004-02" db="EMBL/GenBank/DDBJ databases">
        <authorList>
            <consortium name="Genoscope"/>
            <consortium name="Whitehead Institute Centre for Genome Research"/>
        </authorList>
    </citation>
    <scope>NUCLEOTIDE SEQUENCE</scope>
</reference>
<keyword evidence="4" id="KW-0677">Repeat</keyword>
<dbReference type="PROSITE" id="PS50297">
    <property type="entry name" value="ANK_REP_REGION"/>
    <property type="match status" value="2"/>
</dbReference>
<accession>Q4RP37</accession>
<dbReference type="InterPro" id="IPR002110">
    <property type="entry name" value="Ankyrin_rpt"/>
</dbReference>
<organism evidence="11">
    <name type="scientific">Tetraodon nigroviridis</name>
    <name type="common">Spotted green pufferfish</name>
    <name type="synonym">Chelonodon nigroviridis</name>
    <dbReference type="NCBI Taxonomy" id="99883"/>
    <lineage>
        <taxon>Eukaryota</taxon>
        <taxon>Metazoa</taxon>
        <taxon>Chordata</taxon>
        <taxon>Craniata</taxon>
        <taxon>Vertebrata</taxon>
        <taxon>Euteleostomi</taxon>
        <taxon>Actinopterygii</taxon>
        <taxon>Neopterygii</taxon>
        <taxon>Teleostei</taxon>
        <taxon>Neoteleostei</taxon>
        <taxon>Acanthomorphata</taxon>
        <taxon>Eupercaria</taxon>
        <taxon>Tetraodontiformes</taxon>
        <taxon>Tetradontoidea</taxon>
        <taxon>Tetraodontidae</taxon>
        <taxon>Tetraodon</taxon>
    </lineage>
</organism>
<feature type="non-terminal residue" evidence="11">
    <location>
        <position position="1396"/>
    </location>
</feature>
<feature type="domain" description="BCL-6 corepressor PCGF1 binding" evidence="10">
    <location>
        <begin position="1280"/>
        <end position="1396"/>
    </location>
</feature>
<evidence type="ECO:0000256" key="8">
    <source>
        <dbReference type="PROSITE-ProRule" id="PRU00023"/>
    </source>
</evidence>
<evidence type="ECO:0000256" key="6">
    <source>
        <dbReference type="ARBA" id="ARBA00023242"/>
    </source>
</evidence>